<evidence type="ECO:0000259" key="4">
    <source>
        <dbReference type="PROSITE" id="PS50404"/>
    </source>
</evidence>
<dbReference type="CDD" id="cd03047">
    <property type="entry name" value="GST_N_2"/>
    <property type="match status" value="1"/>
</dbReference>
<evidence type="ECO:0000313" key="7">
    <source>
        <dbReference type="Proteomes" id="UP000094969"/>
    </source>
</evidence>
<evidence type="ECO:0000256" key="3">
    <source>
        <dbReference type="RuleBase" id="RU003494"/>
    </source>
</evidence>
<dbReference type="InterPro" id="IPR040079">
    <property type="entry name" value="Glutathione_S-Trfase"/>
</dbReference>
<dbReference type="OrthoDB" id="9810080at2"/>
<dbReference type="SFLD" id="SFLDG01150">
    <property type="entry name" value="Main.1:_Beta-like"/>
    <property type="match status" value="1"/>
</dbReference>
<dbReference type="SUPFAM" id="SSF52833">
    <property type="entry name" value="Thioredoxin-like"/>
    <property type="match status" value="1"/>
</dbReference>
<dbReference type="FunFam" id="3.40.30.10:FF:000039">
    <property type="entry name" value="Glutathione S-transferase domain"/>
    <property type="match status" value="1"/>
</dbReference>
<dbReference type="InterPro" id="IPR010987">
    <property type="entry name" value="Glutathione-S-Trfase_C-like"/>
</dbReference>
<reference evidence="6 7" key="1">
    <citation type="journal article" date="2015" name="Antonie Van Leeuwenhoek">
        <title>Bosea vaviloviae sp. nov., a new species of slow-growing rhizobia isolated from nodules of the relict species Vavilovia formosa (Stev.) Fed.</title>
        <authorList>
            <person name="Safronova V.I."/>
            <person name="Kuznetsova I.G."/>
            <person name="Sazanova A.L."/>
            <person name="Kimeklis A.K."/>
            <person name="Belimov A.A."/>
            <person name="Andronov E.E."/>
            <person name="Pinaev A.G."/>
            <person name="Chizhevskaya E.P."/>
            <person name="Pukhaev A.R."/>
            <person name="Popov K.P."/>
            <person name="Willems A."/>
            <person name="Tikhonovich I.A."/>
        </authorList>
    </citation>
    <scope>NUCLEOTIDE SEQUENCE [LARGE SCALE GENOMIC DNA]</scope>
    <source>
        <strain evidence="6 7">Vaf18</strain>
    </source>
</reference>
<keyword evidence="2 6" id="KW-0808">Transferase</keyword>
<dbReference type="Gene3D" id="3.40.30.10">
    <property type="entry name" value="Glutaredoxin"/>
    <property type="match status" value="1"/>
</dbReference>
<dbReference type="PROSITE" id="PS50404">
    <property type="entry name" value="GST_NTER"/>
    <property type="match status" value="1"/>
</dbReference>
<dbReference type="Gene3D" id="1.20.1050.10">
    <property type="match status" value="1"/>
</dbReference>
<dbReference type="InterPro" id="IPR004045">
    <property type="entry name" value="Glutathione_S-Trfase_N"/>
</dbReference>
<dbReference type="Pfam" id="PF00043">
    <property type="entry name" value="GST_C"/>
    <property type="match status" value="1"/>
</dbReference>
<sequence length="206" mass="23053">MLTIWGRISSINVQKVVWTAGEVGQTFERIDLGGAFGGTHEPTFLAKNPNAQIPVLEDGDVCIWESNSIVRYLAARYGAGWIWEEDPALRTEADRWMDWMISELQPSMTPAFWGLVRKAPGHTDPEVIAASIAKTEVKMDILEGHLATRSFLAGERFGMADITVGCGAHRWLNMPVERPMRPHLQRWYETLFARPAAKPALPLPIS</sequence>
<gene>
    <name evidence="6" type="ORF">BHK69_22950</name>
</gene>
<dbReference type="PANTHER" id="PTHR44051:SF19">
    <property type="entry name" value="DISULFIDE-BOND OXIDOREDUCTASE YFCG"/>
    <property type="match status" value="1"/>
</dbReference>
<protein>
    <submittedName>
        <fullName evidence="6">Glutathione S-transferase</fullName>
    </submittedName>
</protein>
<dbReference type="EMBL" id="CP017147">
    <property type="protein sequence ID" value="AOO82914.1"/>
    <property type="molecule type" value="Genomic_DNA"/>
</dbReference>
<dbReference type="Pfam" id="PF02798">
    <property type="entry name" value="GST_N"/>
    <property type="match status" value="1"/>
</dbReference>
<dbReference type="SFLD" id="SFLDG00358">
    <property type="entry name" value="Main_(cytGST)"/>
    <property type="match status" value="1"/>
</dbReference>
<dbReference type="PROSITE" id="PS50405">
    <property type="entry name" value="GST_CTER"/>
    <property type="match status" value="1"/>
</dbReference>
<dbReference type="InterPro" id="IPR036249">
    <property type="entry name" value="Thioredoxin-like_sf"/>
</dbReference>
<accession>A0A1D7U6E9</accession>
<dbReference type="Proteomes" id="UP000094969">
    <property type="component" value="Chromosome"/>
</dbReference>
<keyword evidence="7" id="KW-1185">Reference proteome</keyword>
<dbReference type="CDD" id="cd03180">
    <property type="entry name" value="GST_C_2"/>
    <property type="match status" value="1"/>
</dbReference>
<comment type="similarity">
    <text evidence="1 3">Belongs to the GST superfamily.</text>
</comment>
<feature type="domain" description="GST C-terminal" evidence="5">
    <location>
        <begin position="86"/>
        <end position="206"/>
    </location>
</feature>
<proteinExistence type="inferred from homology"/>
<dbReference type="PANTHER" id="PTHR44051">
    <property type="entry name" value="GLUTATHIONE S-TRANSFERASE-RELATED"/>
    <property type="match status" value="1"/>
</dbReference>
<evidence type="ECO:0000313" key="6">
    <source>
        <dbReference type="EMBL" id="AOO82914.1"/>
    </source>
</evidence>
<evidence type="ECO:0000259" key="5">
    <source>
        <dbReference type="PROSITE" id="PS50405"/>
    </source>
</evidence>
<organism evidence="6 7">
    <name type="scientific">Bosea vaviloviae</name>
    <dbReference type="NCBI Taxonomy" id="1526658"/>
    <lineage>
        <taxon>Bacteria</taxon>
        <taxon>Pseudomonadati</taxon>
        <taxon>Pseudomonadota</taxon>
        <taxon>Alphaproteobacteria</taxon>
        <taxon>Hyphomicrobiales</taxon>
        <taxon>Boseaceae</taxon>
        <taxon>Bosea</taxon>
    </lineage>
</organism>
<dbReference type="InterPro" id="IPR004046">
    <property type="entry name" value="GST_C"/>
</dbReference>
<dbReference type="STRING" id="1526658.BHK69_22950"/>
<feature type="domain" description="GST N-terminal" evidence="4">
    <location>
        <begin position="1"/>
        <end position="81"/>
    </location>
</feature>
<evidence type="ECO:0000256" key="2">
    <source>
        <dbReference type="ARBA" id="ARBA00022679"/>
    </source>
</evidence>
<name>A0A1D7U6E9_9HYPH</name>
<dbReference type="SUPFAM" id="SSF47616">
    <property type="entry name" value="GST C-terminal domain-like"/>
    <property type="match status" value="1"/>
</dbReference>
<dbReference type="KEGG" id="bvv:BHK69_22950"/>
<evidence type="ECO:0000256" key="1">
    <source>
        <dbReference type="ARBA" id="ARBA00007409"/>
    </source>
</evidence>
<dbReference type="SFLD" id="SFLDS00019">
    <property type="entry name" value="Glutathione_Transferase_(cytos"/>
    <property type="match status" value="1"/>
</dbReference>
<dbReference type="InterPro" id="IPR036282">
    <property type="entry name" value="Glutathione-S-Trfase_C_sf"/>
</dbReference>
<dbReference type="AlphaFoldDB" id="A0A1D7U6E9"/>
<dbReference type="GO" id="GO:0016740">
    <property type="term" value="F:transferase activity"/>
    <property type="evidence" value="ECO:0007669"/>
    <property type="project" value="UniProtKB-KW"/>
</dbReference>